<proteinExistence type="predicted"/>
<evidence type="ECO:0000313" key="2">
    <source>
        <dbReference type="EMBL" id="CAB5170456.1"/>
    </source>
</evidence>
<reference evidence="2" key="1">
    <citation type="submission" date="2020-05" db="EMBL/GenBank/DDBJ databases">
        <authorList>
            <person name="Chiriac C."/>
            <person name="Salcher M."/>
            <person name="Ghai R."/>
            <person name="Kavagutti S V."/>
        </authorList>
    </citation>
    <scope>NUCLEOTIDE SEQUENCE</scope>
</reference>
<dbReference type="EMBL" id="LR798202">
    <property type="protein sequence ID" value="CAB5170456.1"/>
    <property type="molecule type" value="Genomic_DNA"/>
</dbReference>
<accession>A0A6J7W9T8</accession>
<gene>
    <name evidence="2" type="ORF">UFOVP154_26</name>
    <name evidence="1" type="ORF">UFOVP8_11</name>
</gene>
<name>A0A6J7W9T8_9CAUD</name>
<dbReference type="InterPro" id="IPR024659">
    <property type="entry name" value="Phage_coat_Gp5"/>
</dbReference>
<protein>
    <submittedName>
        <fullName evidence="2">Major capsid protein Gp5</fullName>
    </submittedName>
</protein>
<organism evidence="2">
    <name type="scientific">uncultured Caudovirales phage</name>
    <dbReference type="NCBI Taxonomy" id="2100421"/>
    <lineage>
        <taxon>Viruses</taxon>
        <taxon>Duplodnaviria</taxon>
        <taxon>Heunggongvirae</taxon>
        <taxon>Uroviricota</taxon>
        <taxon>Caudoviricetes</taxon>
        <taxon>Peduoviridae</taxon>
        <taxon>Maltschvirus</taxon>
        <taxon>Maltschvirus maltsch</taxon>
    </lineage>
</organism>
<dbReference type="Pfam" id="PF11651">
    <property type="entry name" value="P22_CoatProtein"/>
    <property type="match status" value="1"/>
</dbReference>
<dbReference type="EMBL" id="LR796144">
    <property type="protein sequence ID" value="CAB4121104.1"/>
    <property type="molecule type" value="Genomic_DNA"/>
</dbReference>
<evidence type="ECO:0000313" key="1">
    <source>
        <dbReference type="EMBL" id="CAB4121104.1"/>
    </source>
</evidence>
<sequence length="453" mass="47746">MSNQLLTISMITNTALPVLSNECVLTDKMNRQYSDEFARKDAKIGATVNVRRPPRYLGTFGPALNVEPSVETYVPVSLNYQFHVDVQFNTVNLLLDISQFKERFLQPACAAIGNRIDSDGAYFAMQNTALSNGTVGTSPTSFSTFAQARAIMANEGAPKGMTPTVVLDPISMASMSDGLKGLFNPQAQLSTNFETGMVARKTAGFDWFEDQNIPTWTTGAQGGTPVLAGATSTAGGTALLTSGWAQSGTFETSGWTNSTGVITVGDILQIKGVYPVNPQNRGQYGRALKQFVVIPPAGYAPMSGVAAAGGPQFAAATLANGTFNATTGVYTSGGGGLLTLYVKECLISGGQFQNASAAPVSPYTITVNGGTANASTVSPQGLAFYRDAYALAFADLPLPRTAVEASRAYDDELGLSIRIATQYTINNDAEPTRMDVLYGFSGLYTGLGMRIAC</sequence>